<dbReference type="Gene3D" id="3.20.20.70">
    <property type="entry name" value="Aldolase class I"/>
    <property type="match status" value="1"/>
</dbReference>
<dbReference type="CDD" id="cd02801">
    <property type="entry name" value="DUS_like_FMN"/>
    <property type="match status" value="1"/>
</dbReference>
<evidence type="ECO:0000256" key="4">
    <source>
        <dbReference type="ARBA" id="ARBA00022694"/>
    </source>
</evidence>
<dbReference type="OrthoDB" id="9764501at2"/>
<feature type="binding site" evidence="9">
    <location>
        <begin position="230"/>
        <end position="231"/>
    </location>
    <ligand>
        <name>FMN</name>
        <dbReference type="ChEBI" id="CHEBI:58210"/>
    </ligand>
</feature>
<keyword evidence="6 7" id="KW-0560">Oxidoreductase</keyword>
<evidence type="ECO:0000256" key="7">
    <source>
        <dbReference type="PIRNR" id="PIRNR006621"/>
    </source>
</evidence>
<dbReference type="GO" id="GO:0003723">
    <property type="term" value="F:RNA binding"/>
    <property type="evidence" value="ECO:0007669"/>
    <property type="project" value="TreeGrafter"/>
</dbReference>
<evidence type="ECO:0000256" key="8">
    <source>
        <dbReference type="PIRSR" id="PIRSR006621-1"/>
    </source>
</evidence>
<dbReference type="GO" id="GO:0050660">
    <property type="term" value="F:flavin adenine dinucleotide binding"/>
    <property type="evidence" value="ECO:0007669"/>
    <property type="project" value="InterPro"/>
</dbReference>
<dbReference type="RefSeq" id="WP_151623599.1">
    <property type="nucleotide sequence ID" value="NZ_CP043028.1"/>
</dbReference>
<dbReference type="EMBL" id="CP043028">
    <property type="protein sequence ID" value="QFJ55119.1"/>
    <property type="molecule type" value="Genomic_DNA"/>
</dbReference>
<dbReference type="EC" id="1.3.1.-" evidence="7"/>
<feature type="binding site" evidence="9">
    <location>
        <position position="145"/>
    </location>
    <ligand>
        <name>FMN</name>
        <dbReference type="ChEBI" id="CHEBI:58210"/>
    </ligand>
</feature>
<name>A0A5P6VTN0_PSEXY</name>
<feature type="active site" description="Proton donor" evidence="8">
    <location>
        <position position="96"/>
    </location>
</feature>
<organism evidence="11 12">
    <name type="scientific">Pseudobutyrivibrio xylanivorans</name>
    <dbReference type="NCBI Taxonomy" id="185007"/>
    <lineage>
        <taxon>Bacteria</taxon>
        <taxon>Bacillati</taxon>
        <taxon>Bacillota</taxon>
        <taxon>Clostridia</taxon>
        <taxon>Lachnospirales</taxon>
        <taxon>Lachnospiraceae</taxon>
        <taxon>Pseudobutyrivibrio</taxon>
    </lineage>
</organism>
<dbReference type="PROSITE" id="PS01136">
    <property type="entry name" value="UPF0034"/>
    <property type="match status" value="1"/>
</dbReference>
<comment type="function">
    <text evidence="7">Catalyzes the synthesis of 5,6-dihydrouridine (D), a modified base found in the D-loop of most tRNAs, via the reduction of the C5-C6 double bond in target uridines.</text>
</comment>
<sequence>MKKNIYLAPLEGVTDSIYRNTFMDYYGGVTKVFTPFLSPNSTKSFTTREFKDINPEKNDVSYTVPQLLTNNAEHFLWAVGEIAALGFNEINFNLGCPSGTVVAKKKGSGLIYYPEDLDRILYEIFDGLESVCADKGALVPQISVKTRIGKNDPEEFYDILDIYNKYPISELTVHPRIQADFYREPVRYEFFDYAVEHSRAPLVFNGEIKTVSDIEAIAEKYNNVNAIMLGRGLIANPQLALEYDAAREDFEIQKFDYDKFHSFNNDLLEQYIEILSGEKPVLHRMKEFWVYWQNLFPDSEKSVKKIRKANRIADYKSVIEMEFSNL</sequence>
<evidence type="ECO:0000313" key="11">
    <source>
        <dbReference type="EMBL" id="QFJ55119.1"/>
    </source>
</evidence>
<feature type="domain" description="DUS-like FMN-binding" evidence="10">
    <location>
        <begin position="7"/>
        <end position="298"/>
    </location>
</feature>
<feature type="binding site" evidence="9">
    <location>
        <position position="174"/>
    </location>
    <ligand>
        <name>FMN</name>
        <dbReference type="ChEBI" id="CHEBI:58210"/>
    </ligand>
</feature>
<reference evidence="12" key="1">
    <citation type="submission" date="2019-08" db="EMBL/GenBank/DDBJ databases">
        <title>Complete Genome Sequence of the Polysaccharide-Degrading Rumen Bacterium Pseudobutyrivibrio xylanivorans MA3014.</title>
        <authorList>
            <person name="Palevich N."/>
            <person name="Maclean P.H."/>
            <person name="Kelly W.J."/>
            <person name="Leahy S.C."/>
            <person name="Rakonjac J."/>
            <person name="Attwood G.T."/>
        </authorList>
    </citation>
    <scope>NUCLEOTIDE SEQUENCE [LARGE SCALE GENOMIC DNA]</scope>
    <source>
        <strain evidence="12">MA3014</strain>
    </source>
</reference>
<dbReference type="AlphaFoldDB" id="A0A5P6VTN0"/>
<accession>A0A5P6VTN0</accession>
<dbReference type="GO" id="GO:0017150">
    <property type="term" value="F:tRNA dihydrouridine synthase activity"/>
    <property type="evidence" value="ECO:0007669"/>
    <property type="project" value="InterPro"/>
</dbReference>
<gene>
    <name evidence="11" type="ORF">FXF36_09720</name>
</gene>
<comment type="cofactor">
    <cofactor evidence="1 7 9">
        <name>FMN</name>
        <dbReference type="ChEBI" id="CHEBI:58210"/>
    </cofactor>
</comment>
<protein>
    <recommendedName>
        <fullName evidence="7">tRNA-dihydrouridine synthase</fullName>
        <ecNumber evidence="7">1.3.1.-</ecNumber>
    </recommendedName>
</protein>
<comment type="similarity">
    <text evidence="7">Belongs to the dus family.</text>
</comment>
<evidence type="ECO:0000259" key="10">
    <source>
        <dbReference type="Pfam" id="PF01207"/>
    </source>
</evidence>
<dbReference type="InterPro" id="IPR035587">
    <property type="entry name" value="DUS-like_FMN-bd"/>
</dbReference>
<proteinExistence type="inferred from homology"/>
<evidence type="ECO:0000256" key="3">
    <source>
        <dbReference type="ARBA" id="ARBA00022643"/>
    </source>
</evidence>
<dbReference type="SUPFAM" id="SSF51395">
    <property type="entry name" value="FMN-linked oxidoreductases"/>
    <property type="match status" value="1"/>
</dbReference>
<dbReference type="InterPro" id="IPR013785">
    <property type="entry name" value="Aldolase_TIM"/>
</dbReference>
<evidence type="ECO:0000256" key="6">
    <source>
        <dbReference type="ARBA" id="ARBA00023002"/>
    </source>
</evidence>
<evidence type="ECO:0000313" key="12">
    <source>
        <dbReference type="Proteomes" id="UP000327030"/>
    </source>
</evidence>
<keyword evidence="4 7" id="KW-0819">tRNA processing</keyword>
<dbReference type="Pfam" id="PF01207">
    <property type="entry name" value="Dus"/>
    <property type="match status" value="1"/>
</dbReference>
<keyword evidence="9" id="KW-0547">Nucleotide-binding</keyword>
<dbReference type="PANTHER" id="PTHR45846:SF1">
    <property type="entry name" value="TRNA-DIHYDROURIDINE(47) SYNTHASE [NAD(P)(+)]-LIKE"/>
    <property type="match status" value="1"/>
</dbReference>
<feature type="binding site" evidence="9">
    <location>
        <position position="66"/>
    </location>
    <ligand>
        <name>FMN</name>
        <dbReference type="ChEBI" id="CHEBI:58210"/>
    </ligand>
</feature>
<dbReference type="PIRSF" id="PIRSF006621">
    <property type="entry name" value="Dus"/>
    <property type="match status" value="1"/>
</dbReference>
<dbReference type="InterPro" id="IPR001269">
    <property type="entry name" value="DUS_fam"/>
</dbReference>
<keyword evidence="5" id="KW-0521">NADP</keyword>
<evidence type="ECO:0000256" key="1">
    <source>
        <dbReference type="ARBA" id="ARBA00001917"/>
    </source>
</evidence>
<evidence type="ECO:0000256" key="9">
    <source>
        <dbReference type="PIRSR" id="PIRSR006621-2"/>
    </source>
</evidence>
<keyword evidence="2 7" id="KW-0285">Flavoprotein</keyword>
<evidence type="ECO:0000256" key="2">
    <source>
        <dbReference type="ARBA" id="ARBA00022630"/>
    </source>
</evidence>
<dbReference type="InterPro" id="IPR018517">
    <property type="entry name" value="tRNA_hU_synthase_CS"/>
</dbReference>
<keyword evidence="3 7" id="KW-0288">FMN</keyword>
<evidence type="ECO:0000256" key="5">
    <source>
        <dbReference type="ARBA" id="ARBA00022857"/>
    </source>
</evidence>
<dbReference type="KEGG" id="pxv:FXF36_09720"/>
<dbReference type="Proteomes" id="UP000327030">
    <property type="component" value="Chromosome 1"/>
</dbReference>
<dbReference type="PANTHER" id="PTHR45846">
    <property type="entry name" value="TRNA-DIHYDROURIDINE(47) SYNTHASE [NAD(P)(+)]-LIKE"/>
    <property type="match status" value="1"/>
</dbReference>